<dbReference type="EMBL" id="JAAGWK010000002">
    <property type="protein sequence ID" value="NEL52582.1"/>
    <property type="molecule type" value="Genomic_DNA"/>
</dbReference>
<dbReference type="Gene3D" id="3.40.50.150">
    <property type="entry name" value="Vaccinia Virus protein VP39"/>
    <property type="match status" value="1"/>
</dbReference>
<sequence length="212" mass="22916">MGLGYAVRSRLGKYEPAVSEAYRARFIDLADLATTVATLAPNASRIAEIGCGDGSMAMAMLAKMPRVTYTGIDLAPTPGRLFEGDRSRVQFHCQPSADLVATDAGQFDVVLVVDVVHHVADDQRVALLADAAALVRPGGLLAFKDWEMGRGLAHLLAYGSDRYISGDTTVRFMPYDELRSLAAQAAPDFELVVECRVPPRRNNVLLALRKPA</sequence>
<dbReference type="GO" id="GO:0008168">
    <property type="term" value="F:methyltransferase activity"/>
    <property type="evidence" value="ECO:0007669"/>
    <property type="project" value="UniProtKB-KW"/>
</dbReference>
<name>A0A7K3W7Y5_9ACTN</name>
<dbReference type="Pfam" id="PF08242">
    <property type="entry name" value="Methyltransf_12"/>
    <property type="match status" value="1"/>
</dbReference>
<accession>A0A7K3W7Y5</accession>
<evidence type="ECO:0000313" key="5">
    <source>
        <dbReference type="EMBL" id="NEL52582.1"/>
    </source>
</evidence>
<protein>
    <submittedName>
        <fullName evidence="5">Methyltransferase</fullName>
    </submittedName>
</protein>
<keyword evidence="6" id="KW-1185">Reference proteome</keyword>
<feature type="domain" description="Methyltransferase type 12" evidence="4">
    <location>
        <begin position="48"/>
        <end position="141"/>
    </location>
</feature>
<comment type="caution">
    <text evidence="5">The sequence shown here is derived from an EMBL/GenBank/DDBJ whole genome shotgun (WGS) entry which is preliminary data.</text>
</comment>
<dbReference type="SUPFAM" id="SSF53335">
    <property type="entry name" value="S-adenosyl-L-methionine-dependent methyltransferases"/>
    <property type="match status" value="1"/>
</dbReference>
<dbReference type="GO" id="GO:0032259">
    <property type="term" value="P:methylation"/>
    <property type="evidence" value="ECO:0007669"/>
    <property type="project" value="UniProtKB-KW"/>
</dbReference>
<evidence type="ECO:0000259" key="4">
    <source>
        <dbReference type="Pfam" id="PF08242"/>
    </source>
</evidence>
<keyword evidence="2 5" id="KW-0808">Transferase</keyword>
<gene>
    <name evidence="5" type="ORF">G1H19_00950</name>
</gene>
<evidence type="ECO:0000256" key="3">
    <source>
        <dbReference type="ARBA" id="ARBA00022691"/>
    </source>
</evidence>
<evidence type="ECO:0000313" key="6">
    <source>
        <dbReference type="Proteomes" id="UP000470470"/>
    </source>
</evidence>
<keyword evidence="1 5" id="KW-0489">Methyltransferase</keyword>
<evidence type="ECO:0000256" key="2">
    <source>
        <dbReference type="ARBA" id="ARBA00022679"/>
    </source>
</evidence>
<proteinExistence type="predicted"/>
<dbReference type="PANTHER" id="PTHR43464:SF19">
    <property type="entry name" value="UBIQUINONE BIOSYNTHESIS O-METHYLTRANSFERASE, MITOCHONDRIAL"/>
    <property type="match status" value="1"/>
</dbReference>
<dbReference type="AlphaFoldDB" id="A0A7K3W7Y5"/>
<keyword evidence="3" id="KW-0949">S-adenosyl-L-methionine</keyword>
<evidence type="ECO:0000256" key="1">
    <source>
        <dbReference type="ARBA" id="ARBA00022603"/>
    </source>
</evidence>
<dbReference type="InterPro" id="IPR013217">
    <property type="entry name" value="Methyltransf_12"/>
</dbReference>
<dbReference type="Proteomes" id="UP000470470">
    <property type="component" value="Unassembled WGS sequence"/>
</dbReference>
<dbReference type="PANTHER" id="PTHR43464">
    <property type="entry name" value="METHYLTRANSFERASE"/>
    <property type="match status" value="1"/>
</dbReference>
<dbReference type="RefSeq" id="WP_152731280.1">
    <property type="nucleotide sequence ID" value="NZ_JAABOZ010000009.1"/>
</dbReference>
<organism evidence="5 6">
    <name type="scientific">Goekera deserti</name>
    <dbReference type="NCBI Taxonomy" id="2497753"/>
    <lineage>
        <taxon>Bacteria</taxon>
        <taxon>Bacillati</taxon>
        <taxon>Actinomycetota</taxon>
        <taxon>Actinomycetes</taxon>
        <taxon>Geodermatophilales</taxon>
        <taxon>Geodermatophilaceae</taxon>
        <taxon>Goekera</taxon>
    </lineage>
</organism>
<reference evidence="5 6" key="1">
    <citation type="submission" date="2020-02" db="EMBL/GenBank/DDBJ databases">
        <title>The whole genome sequence of CPCC 205119.</title>
        <authorList>
            <person name="Jiang Z."/>
        </authorList>
    </citation>
    <scope>NUCLEOTIDE SEQUENCE [LARGE SCALE GENOMIC DNA]</scope>
    <source>
        <strain evidence="5 6">CPCC 205119</strain>
    </source>
</reference>
<dbReference type="InterPro" id="IPR029063">
    <property type="entry name" value="SAM-dependent_MTases_sf"/>
</dbReference>